<evidence type="ECO:0000256" key="2">
    <source>
        <dbReference type="ARBA" id="ARBA00011901"/>
    </source>
</evidence>
<organism evidence="6 7">
    <name type="scientific">Xylanibacter ruminicola</name>
    <name type="common">Prevotella ruminicola</name>
    <dbReference type="NCBI Taxonomy" id="839"/>
    <lineage>
        <taxon>Bacteria</taxon>
        <taxon>Pseudomonadati</taxon>
        <taxon>Bacteroidota</taxon>
        <taxon>Bacteroidia</taxon>
        <taxon>Bacteroidales</taxon>
        <taxon>Prevotellaceae</taxon>
        <taxon>Xylanibacter</taxon>
    </lineage>
</organism>
<evidence type="ECO:0000313" key="7">
    <source>
        <dbReference type="Proteomes" id="UP000184280"/>
    </source>
</evidence>
<evidence type="ECO:0000259" key="5">
    <source>
        <dbReference type="SMART" id="SM00646"/>
    </source>
</evidence>
<dbReference type="InterPro" id="IPR002508">
    <property type="entry name" value="MurNAc-LAA_cat"/>
</dbReference>
<evidence type="ECO:0000256" key="4">
    <source>
        <dbReference type="SAM" id="SignalP"/>
    </source>
</evidence>
<gene>
    <name evidence="6" type="ORF">SAMN04488494_0946</name>
</gene>
<dbReference type="SUPFAM" id="SSF53187">
    <property type="entry name" value="Zn-dependent exopeptidases"/>
    <property type="match status" value="1"/>
</dbReference>
<dbReference type="EMBL" id="FRCJ01000001">
    <property type="protein sequence ID" value="SHL86500.1"/>
    <property type="molecule type" value="Genomic_DNA"/>
</dbReference>
<evidence type="ECO:0000256" key="3">
    <source>
        <dbReference type="ARBA" id="ARBA00022801"/>
    </source>
</evidence>
<feature type="domain" description="MurNAc-LAA" evidence="5">
    <location>
        <begin position="93"/>
        <end position="259"/>
    </location>
</feature>
<reference evidence="6 7" key="1">
    <citation type="submission" date="2016-11" db="EMBL/GenBank/DDBJ databases">
        <authorList>
            <person name="Jaros S."/>
            <person name="Januszkiewicz K."/>
            <person name="Wedrychowicz H."/>
        </authorList>
    </citation>
    <scope>NUCLEOTIDE SEQUENCE [LARGE SCALE GENOMIC DNA]</scope>
    <source>
        <strain evidence="6 7">BPI-34</strain>
    </source>
</reference>
<proteinExistence type="predicted"/>
<accession>A0A1M7E471</accession>
<dbReference type="Proteomes" id="UP000184280">
    <property type="component" value="Unassembled WGS sequence"/>
</dbReference>
<dbReference type="SMART" id="SM00646">
    <property type="entry name" value="Ami_3"/>
    <property type="match status" value="1"/>
</dbReference>
<dbReference type="FunFam" id="3.40.630.40:FF:000005">
    <property type="entry name" value="N-acetylmuramoyl-L-alanine amidase (AmiA)"/>
    <property type="match status" value="1"/>
</dbReference>
<dbReference type="AlphaFoldDB" id="A0A1M7E471"/>
<dbReference type="PANTHER" id="PTHR30404:SF0">
    <property type="entry name" value="N-ACETYLMURAMOYL-L-ALANINE AMIDASE AMIC"/>
    <property type="match status" value="1"/>
</dbReference>
<keyword evidence="4" id="KW-0732">Signal</keyword>
<dbReference type="Gene3D" id="3.40.630.40">
    <property type="entry name" value="Zn-dependent exopeptidases"/>
    <property type="match status" value="1"/>
</dbReference>
<name>A0A1M7E471_XYLRU</name>
<dbReference type="Pfam" id="PF01520">
    <property type="entry name" value="Amidase_3"/>
    <property type="match status" value="1"/>
</dbReference>
<dbReference type="CDD" id="cd02696">
    <property type="entry name" value="MurNAc-LAA"/>
    <property type="match status" value="1"/>
</dbReference>
<sequence>MVRNVIRLRYILCVLLLGGAMMAQAAGKNGFTLVIDAGHGGHDTGAVGAISKEKNLTLKFALAFGRMVEQNCPDVKVVYTRKTDKFVELYRRAEIANQAKADLFISVHINALPKGRVARGFQTYTLGTSKRTGKQTGVLQNLEVAKRENSVIFMEKDYQQTYHGYDPNSPESDIMFEFIQDKNMENSVELAKYMQRYVCQATGRQDMGAQQDNLAVLRLSSMPGALLELGFISTRDEEEFMNSARAETLYATGMFNAFLNYRKRHGGNITIPYKKIEEAEPERRLAPLPDAQVDEPQEQVAEARVEPVEVRQVNEPKPVAKAEPKPAAAAASNDAPVFKVQILSSSSKLKAGDARFKGLTDVDSYRDGGMYKYTVGASTDYNEIYRLRKQVAATIPEAFIIAFKGGQRVDVNAAIREFKSKK</sequence>
<dbReference type="InterPro" id="IPR050695">
    <property type="entry name" value="N-acetylmuramoyl_amidase_3"/>
</dbReference>
<dbReference type="GO" id="GO:0009253">
    <property type="term" value="P:peptidoglycan catabolic process"/>
    <property type="evidence" value="ECO:0007669"/>
    <property type="project" value="InterPro"/>
</dbReference>
<evidence type="ECO:0000313" key="6">
    <source>
        <dbReference type="EMBL" id="SHL86500.1"/>
    </source>
</evidence>
<dbReference type="EC" id="3.5.1.28" evidence="2"/>
<dbReference type="GO" id="GO:0030288">
    <property type="term" value="C:outer membrane-bounded periplasmic space"/>
    <property type="evidence" value="ECO:0007669"/>
    <property type="project" value="TreeGrafter"/>
</dbReference>
<keyword evidence="3" id="KW-0378">Hydrolase</keyword>
<feature type="signal peptide" evidence="4">
    <location>
        <begin position="1"/>
        <end position="25"/>
    </location>
</feature>
<dbReference type="PANTHER" id="PTHR30404">
    <property type="entry name" value="N-ACETYLMURAMOYL-L-ALANINE AMIDASE"/>
    <property type="match status" value="1"/>
</dbReference>
<protein>
    <recommendedName>
        <fullName evidence="2">N-acetylmuramoyl-L-alanine amidase</fullName>
        <ecNumber evidence="2">3.5.1.28</ecNumber>
    </recommendedName>
</protein>
<feature type="chain" id="PRO_5009925297" description="N-acetylmuramoyl-L-alanine amidase" evidence="4">
    <location>
        <begin position="26"/>
        <end position="422"/>
    </location>
</feature>
<comment type="catalytic activity">
    <reaction evidence="1">
        <text>Hydrolyzes the link between N-acetylmuramoyl residues and L-amino acid residues in certain cell-wall glycopeptides.</text>
        <dbReference type="EC" id="3.5.1.28"/>
    </reaction>
</comment>
<dbReference type="GO" id="GO:0008745">
    <property type="term" value="F:N-acetylmuramoyl-L-alanine amidase activity"/>
    <property type="evidence" value="ECO:0007669"/>
    <property type="project" value="UniProtKB-EC"/>
</dbReference>
<evidence type="ECO:0000256" key="1">
    <source>
        <dbReference type="ARBA" id="ARBA00001561"/>
    </source>
</evidence>